<evidence type="ECO:0000313" key="1">
    <source>
        <dbReference type="EMBL" id="KIM28080.1"/>
    </source>
</evidence>
<organism evidence="1 2">
    <name type="scientific">Serendipita vermifera MAFF 305830</name>
    <dbReference type="NCBI Taxonomy" id="933852"/>
    <lineage>
        <taxon>Eukaryota</taxon>
        <taxon>Fungi</taxon>
        <taxon>Dikarya</taxon>
        <taxon>Basidiomycota</taxon>
        <taxon>Agaricomycotina</taxon>
        <taxon>Agaricomycetes</taxon>
        <taxon>Sebacinales</taxon>
        <taxon>Serendipitaceae</taxon>
        <taxon>Serendipita</taxon>
    </lineage>
</organism>
<name>A0A0C3AU41_SERVB</name>
<sequence>MQGLQDNLTSSIPALVRTLDFYNVQPDSMDIRGAVLRTLAKLAENPIFHHEIAGTALLSISRAIQKDVGNGGCMGVWASQHIEAAAEIYLSLQRSVLGASF</sequence>
<keyword evidence="2" id="KW-1185">Reference proteome</keyword>
<dbReference type="AlphaFoldDB" id="A0A0C3AU41"/>
<reference evidence="2" key="2">
    <citation type="submission" date="2015-01" db="EMBL/GenBank/DDBJ databases">
        <title>Evolutionary Origins and Diversification of the Mycorrhizal Mutualists.</title>
        <authorList>
            <consortium name="DOE Joint Genome Institute"/>
            <consortium name="Mycorrhizal Genomics Consortium"/>
            <person name="Kohler A."/>
            <person name="Kuo A."/>
            <person name="Nagy L.G."/>
            <person name="Floudas D."/>
            <person name="Copeland A."/>
            <person name="Barry K.W."/>
            <person name="Cichocki N."/>
            <person name="Veneault-Fourrey C."/>
            <person name="LaButti K."/>
            <person name="Lindquist E.A."/>
            <person name="Lipzen A."/>
            <person name="Lundell T."/>
            <person name="Morin E."/>
            <person name="Murat C."/>
            <person name="Riley R."/>
            <person name="Ohm R."/>
            <person name="Sun H."/>
            <person name="Tunlid A."/>
            <person name="Henrissat B."/>
            <person name="Grigoriev I.V."/>
            <person name="Hibbett D.S."/>
            <person name="Martin F."/>
        </authorList>
    </citation>
    <scope>NUCLEOTIDE SEQUENCE [LARGE SCALE GENOMIC DNA]</scope>
    <source>
        <strain evidence="2">MAFF 305830</strain>
    </source>
</reference>
<proteinExistence type="predicted"/>
<reference evidence="1 2" key="1">
    <citation type="submission" date="2014-04" db="EMBL/GenBank/DDBJ databases">
        <authorList>
            <consortium name="DOE Joint Genome Institute"/>
            <person name="Kuo A."/>
            <person name="Zuccaro A."/>
            <person name="Kohler A."/>
            <person name="Nagy L.G."/>
            <person name="Floudas D."/>
            <person name="Copeland A."/>
            <person name="Barry K.W."/>
            <person name="Cichocki N."/>
            <person name="Veneault-Fourrey C."/>
            <person name="LaButti K."/>
            <person name="Lindquist E.A."/>
            <person name="Lipzen A."/>
            <person name="Lundell T."/>
            <person name="Morin E."/>
            <person name="Murat C."/>
            <person name="Sun H."/>
            <person name="Tunlid A."/>
            <person name="Henrissat B."/>
            <person name="Grigoriev I.V."/>
            <person name="Hibbett D.S."/>
            <person name="Martin F."/>
            <person name="Nordberg H.P."/>
            <person name="Cantor M.N."/>
            <person name="Hua S.X."/>
        </authorList>
    </citation>
    <scope>NUCLEOTIDE SEQUENCE [LARGE SCALE GENOMIC DNA]</scope>
    <source>
        <strain evidence="1 2">MAFF 305830</strain>
    </source>
</reference>
<dbReference type="EMBL" id="KN824295">
    <property type="protein sequence ID" value="KIM28080.1"/>
    <property type="molecule type" value="Genomic_DNA"/>
</dbReference>
<gene>
    <name evidence="1" type="ORF">M408DRAFT_147871</name>
</gene>
<accession>A0A0C3AU41</accession>
<evidence type="ECO:0000313" key="2">
    <source>
        <dbReference type="Proteomes" id="UP000054097"/>
    </source>
</evidence>
<dbReference type="Proteomes" id="UP000054097">
    <property type="component" value="Unassembled WGS sequence"/>
</dbReference>
<dbReference type="HOGENOM" id="CLU_2293425_0_0_1"/>
<protein>
    <submittedName>
        <fullName evidence="1">Uncharacterized protein</fullName>
    </submittedName>
</protein>